<comment type="caution">
    <text evidence="9">The sequence shown here is derived from an EMBL/GenBank/DDBJ whole genome shotgun (WGS) entry which is preliminary data.</text>
</comment>
<dbReference type="CDD" id="cd02440">
    <property type="entry name" value="AdoMet_MTases"/>
    <property type="match status" value="1"/>
</dbReference>
<accession>A0AAD9Z852</accession>
<keyword evidence="4" id="KW-0808">Transferase</keyword>
<comment type="pathway">
    <text evidence="2">Lipid metabolism.</text>
</comment>
<comment type="catalytic activity">
    <reaction evidence="7">
        <text>N-methylethanolamine phosphate + S-adenosyl-L-methionine = N,N-dimethylethanolamine phosphate + S-adenosyl-L-homocysteine + H(+)</text>
        <dbReference type="Rhea" id="RHEA:25321"/>
        <dbReference type="ChEBI" id="CHEBI:15378"/>
        <dbReference type="ChEBI" id="CHEBI:57781"/>
        <dbReference type="ChEBI" id="CHEBI:57856"/>
        <dbReference type="ChEBI" id="CHEBI:58641"/>
        <dbReference type="ChEBI" id="CHEBI:59789"/>
        <dbReference type="EC" id="2.1.1.103"/>
    </reaction>
    <physiologicalReaction direction="left-to-right" evidence="7">
        <dbReference type="Rhea" id="RHEA:25322"/>
    </physiologicalReaction>
</comment>
<dbReference type="Pfam" id="PF02353">
    <property type="entry name" value="CMAS"/>
    <property type="match status" value="1"/>
</dbReference>
<sequence length="337" mass="38749">MAARSEAKLADQTPDQKEEVRPSPPPQKNEGGREDDSTEFISKMALYDLERADSVIKSIQHKPEWTAADTASFDCMHYDGNAALDHCARMLGLDQEPPHQRILDIGSGFSGTGRYLASKYKAVVTGIELQKRFHELAKEITSRSDDERVRANVRSVNADFLTLDAKDLVEPGEILHVEFDHVVSLLCIMHFSKEDRVRLFKRAHESLKINGTFYIEDFYHRKPMTDDERTALRDVVSCTYLPTAPEYITDTMDAEFVDAIWEDVTVQWQPIVRARAEEYRRRKDKKAELERFYDTVAELFERGNVGGVRLTLRKRDPEEDKEKQELEFEGRMKNGSG</sequence>
<dbReference type="SUPFAM" id="SSF53335">
    <property type="entry name" value="S-adenosyl-L-methionine-dependent methyltransferases"/>
    <property type="match status" value="1"/>
</dbReference>
<feature type="region of interest" description="Disordered" evidence="8">
    <location>
        <begin position="313"/>
        <end position="337"/>
    </location>
</feature>
<evidence type="ECO:0000256" key="7">
    <source>
        <dbReference type="ARBA" id="ARBA00047841"/>
    </source>
</evidence>
<dbReference type="Proteomes" id="UP001276659">
    <property type="component" value="Unassembled WGS sequence"/>
</dbReference>
<name>A0AAD9Z852_9LECA</name>
<evidence type="ECO:0000256" key="1">
    <source>
        <dbReference type="ARBA" id="ARBA00004969"/>
    </source>
</evidence>
<protein>
    <recommendedName>
        <fullName evidence="5">phosphoethanolamine N-methyltransferase</fullName>
        <ecNumber evidence="5">2.1.1.103</ecNumber>
    </recommendedName>
</protein>
<evidence type="ECO:0000313" key="9">
    <source>
        <dbReference type="EMBL" id="KAK3172623.1"/>
    </source>
</evidence>
<evidence type="ECO:0000256" key="4">
    <source>
        <dbReference type="ARBA" id="ARBA00022679"/>
    </source>
</evidence>
<proteinExistence type="predicted"/>
<dbReference type="GO" id="GO:0032259">
    <property type="term" value="P:methylation"/>
    <property type="evidence" value="ECO:0007669"/>
    <property type="project" value="UniProtKB-KW"/>
</dbReference>
<evidence type="ECO:0000256" key="3">
    <source>
        <dbReference type="ARBA" id="ARBA00022603"/>
    </source>
</evidence>
<comment type="catalytic activity">
    <reaction evidence="6">
        <text>N,N-dimethylethanolamine phosphate + S-adenosyl-L-methionine = phosphocholine + S-adenosyl-L-homocysteine + H(+)</text>
        <dbReference type="Rhea" id="RHEA:25325"/>
        <dbReference type="ChEBI" id="CHEBI:15378"/>
        <dbReference type="ChEBI" id="CHEBI:57856"/>
        <dbReference type="ChEBI" id="CHEBI:58641"/>
        <dbReference type="ChEBI" id="CHEBI:59789"/>
        <dbReference type="ChEBI" id="CHEBI:295975"/>
        <dbReference type="EC" id="2.1.1.103"/>
    </reaction>
    <physiologicalReaction direction="left-to-right" evidence="6">
        <dbReference type="Rhea" id="RHEA:25326"/>
    </physiologicalReaction>
</comment>
<dbReference type="Gene3D" id="3.40.50.150">
    <property type="entry name" value="Vaccinia Virus protein VP39"/>
    <property type="match status" value="1"/>
</dbReference>
<dbReference type="AlphaFoldDB" id="A0AAD9Z852"/>
<gene>
    <name evidence="9" type="ORF">OEA41_005947</name>
</gene>
<evidence type="ECO:0000256" key="5">
    <source>
        <dbReference type="ARBA" id="ARBA00035674"/>
    </source>
</evidence>
<keyword evidence="3" id="KW-0489">Methyltransferase</keyword>
<dbReference type="PANTHER" id="PTHR44307">
    <property type="entry name" value="PHOSPHOETHANOLAMINE METHYLTRANSFERASE"/>
    <property type="match status" value="1"/>
</dbReference>
<reference evidence="9" key="1">
    <citation type="submission" date="2022-11" db="EMBL/GenBank/DDBJ databases">
        <title>Chromosomal genome sequence assembly and mating type (MAT) locus characterization of the leprose asexual lichenized fungus Lepraria neglecta (Nyl.) Erichsen.</title>
        <authorList>
            <person name="Allen J.L."/>
            <person name="Pfeffer B."/>
        </authorList>
    </citation>
    <scope>NUCLEOTIDE SEQUENCE</scope>
    <source>
        <strain evidence="9">Allen 5258</strain>
    </source>
</reference>
<evidence type="ECO:0000313" key="10">
    <source>
        <dbReference type="Proteomes" id="UP001276659"/>
    </source>
</evidence>
<evidence type="ECO:0000256" key="2">
    <source>
        <dbReference type="ARBA" id="ARBA00005189"/>
    </source>
</evidence>
<dbReference type="InterPro" id="IPR029063">
    <property type="entry name" value="SAM-dependent_MTases_sf"/>
</dbReference>
<keyword evidence="10" id="KW-1185">Reference proteome</keyword>
<dbReference type="EC" id="2.1.1.103" evidence="5"/>
<feature type="region of interest" description="Disordered" evidence="8">
    <location>
        <begin position="1"/>
        <end position="37"/>
    </location>
</feature>
<evidence type="ECO:0000256" key="8">
    <source>
        <dbReference type="SAM" id="MobiDB-lite"/>
    </source>
</evidence>
<feature type="compositionally biased region" description="Basic and acidic residues" evidence="8">
    <location>
        <begin position="1"/>
        <end position="21"/>
    </location>
</feature>
<comment type="pathway">
    <text evidence="1">Phospholipid metabolism; phosphatidylcholine biosynthesis.</text>
</comment>
<evidence type="ECO:0000256" key="6">
    <source>
        <dbReference type="ARBA" id="ARBA00047619"/>
    </source>
</evidence>
<dbReference type="PANTHER" id="PTHR44307:SF2">
    <property type="entry name" value="PHOSPHOETHANOLAMINE METHYLTRANSFERASE ISOFORM X1"/>
    <property type="match status" value="1"/>
</dbReference>
<dbReference type="GO" id="GO:0000234">
    <property type="term" value="F:phosphoethanolamine N-methyltransferase activity"/>
    <property type="evidence" value="ECO:0007669"/>
    <property type="project" value="UniProtKB-EC"/>
</dbReference>
<organism evidence="9 10">
    <name type="scientific">Lepraria neglecta</name>
    <dbReference type="NCBI Taxonomy" id="209136"/>
    <lineage>
        <taxon>Eukaryota</taxon>
        <taxon>Fungi</taxon>
        <taxon>Dikarya</taxon>
        <taxon>Ascomycota</taxon>
        <taxon>Pezizomycotina</taxon>
        <taxon>Lecanoromycetes</taxon>
        <taxon>OSLEUM clade</taxon>
        <taxon>Lecanoromycetidae</taxon>
        <taxon>Lecanorales</taxon>
        <taxon>Lecanorineae</taxon>
        <taxon>Stereocaulaceae</taxon>
        <taxon>Lepraria</taxon>
    </lineage>
</organism>
<dbReference type="EMBL" id="JASNWA010000007">
    <property type="protein sequence ID" value="KAK3172623.1"/>
    <property type="molecule type" value="Genomic_DNA"/>
</dbReference>